<keyword evidence="11" id="KW-1185">Reference proteome</keyword>
<comment type="subcellular location">
    <subcellularLocation>
        <location evidence="1">Secreted</location>
    </subcellularLocation>
</comment>
<comment type="caution">
    <text evidence="10">The sequence shown here is derived from an EMBL/GenBank/DDBJ whole genome shotgun (WGS) entry which is preliminary data.</text>
</comment>
<evidence type="ECO:0000313" key="10">
    <source>
        <dbReference type="EMBL" id="KAG2317891.1"/>
    </source>
</evidence>
<gene>
    <name evidence="10" type="ORF">Bca52824_021013</name>
</gene>
<dbReference type="InterPro" id="IPR008801">
    <property type="entry name" value="RALF"/>
</dbReference>
<dbReference type="PANTHER" id="PTHR34270">
    <property type="entry name" value="PROTEIN RALF-LIKE 15-RELATED"/>
    <property type="match status" value="1"/>
</dbReference>
<dbReference type="Proteomes" id="UP000886595">
    <property type="component" value="Unassembled WGS sequence"/>
</dbReference>
<dbReference type="OrthoDB" id="1026644at2759"/>
<feature type="signal peptide" evidence="9">
    <location>
        <begin position="1"/>
        <end position="22"/>
    </location>
</feature>
<keyword evidence="4" id="KW-0372">Hormone</keyword>
<organism evidence="10 11">
    <name type="scientific">Brassica carinata</name>
    <name type="common">Ethiopian mustard</name>
    <name type="synonym">Abyssinian cabbage</name>
    <dbReference type="NCBI Taxonomy" id="52824"/>
    <lineage>
        <taxon>Eukaryota</taxon>
        <taxon>Viridiplantae</taxon>
        <taxon>Streptophyta</taxon>
        <taxon>Embryophyta</taxon>
        <taxon>Tracheophyta</taxon>
        <taxon>Spermatophyta</taxon>
        <taxon>Magnoliopsida</taxon>
        <taxon>eudicotyledons</taxon>
        <taxon>Gunneridae</taxon>
        <taxon>Pentapetalae</taxon>
        <taxon>rosids</taxon>
        <taxon>malvids</taxon>
        <taxon>Brassicales</taxon>
        <taxon>Brassicaceae</taxon>
        <taxon>Brassiceae</taxon>
        <taxon>Brassica</taxon>
    </lineage>
</organism>
<dbReference type="PANTHER" id="PTHR34270:SF5">
    <property type="entry name" value="PROTEIN RALF-LIKE 10-RELATED"/>
    <property type="match status" value="1"/>
</dbReference>
<evidence type="ECO:0000256" key="3">
    <source>
        <dbReference type="ARBA" id="ARBA00022525"/>
    </source>
</evidence>
<evidence type="ECO:0000256" key="2">
    <source>
        <dbReference type="ARBA" id="ARBA00009178"/>
    </source>
</evidence>
<dbReference type="EMBL" id="JAAMPC010000004">
    <property type="protein sequence ID" value="KAG2317891.1"/>
    <property type="molecule type" value="Genomic_DNA"/>
</dbReference>
<feature type="chain" id="PRO_5036477344" evidence="9">
    <location>
        <begin position="23"/>
        <end position="73"/>
    </location>
</feature>
<evidence type="ECO:0000256" key="6">
    <source>
        <dbReference type="ARBA" id="ARBA00023157"/>
    </source>
</evidence>
<comment type="function">
    <text evidence="7">Cell signaling peptide that may regulate plant stress, growth, and development. Mediates a rapid alkalinization of extracellular space by mediating a transient increase in the cytoplasmic Ca(2+) concentration leading to a calcium-dependent signaling events through a cell surface receptor and a concomitant activation of some intracellular mitogen-activated protein kinases.</text>
</comment>
<dbReference type="AlphaFoldDB" id="A0A8X7VUW4"/>
<feature type="compositionally biased region" description="Basic and acidic residues" evidence="8">
    <location>
        <begin position="47"/>
        <end position="62"/>
    </location>
</feature>
<dbReference type="Pfam" id="PF05498">
    <property type="entry name" value="RALF"/>
    <property type="match status" value="1"/>
</dbReference>
<evidence type="ECO:0000256" key="1">
    <source>
        <dbReference type="ARBA" id="ARBA00004613"/>
    </source>
</evidence>
<sequence length="73" mass="7837">MKTLMMICLLMISSVVITEVSGNGKYVDPGELGRCSGPDPPPGCHIPDPKEKSRAPAHDYRRGCSASQHCRPG</sequence>
<evidence type="ECO:0000256" key="7">
    <source>
        <dbReference type="ARBA" id="ARBA00037228"/>
    </source>
</evidence>
<dbReference type="GO" id="GO:0005576">
    <property type="term" value="C:extracellular region"/>
    <property type="evidence" value="ECO:0007669"/>
    <property type="project" value="UniProtKB-SubCell"/>
</dbReference>
<comment type="similarity">
    <text evidence="2">Belongs to the plant rapid alkalinization factor (RALF) family.</text>
</comment>
<accession>A0A8X7VUW4</accession>
<evidence type="ECO:0000256" key="4">
    <source>
        <dbReference type="ARBA" id="ARBA00022702"/>
    </source>
</evidence>
<evidence type="ECO:0000256" key="5">
    <source>
        <dbReference type="ARBA" id="ARBA00022729"/>
    </source>
</evidence>
<feature type="region of interest" description="Disordered" evidence="8">
    <location>
        <begin position="36"/>
        <end position="73"/>
    </location>
</feature>
<protein>
    <submittedName>
        <fullName evidence="10">Uncharacterized protein</fullName>
    </submittedName>
</protein>
<reference evidence="10 11" key="1">
    <citation type="submission" date="2020-02" db="EMBL/GenBank/DDBJ databases">
        <authorList>
            <person name="Ma Q."/>
            <person name="Huang Y."/>
            <person name="Song X."/>
            <person name="Pei D."/>
        </authorList>
    </citation>
    <scope>NUCLEOTIDE SEQUENCE [LARGE SCALE GENOMIC DNA]</scope>
    <source>
        <strain evidence="10">Sxm20200214</strain>
        <tissue evidence="10">Leaf</tissue>
    </source>
</reference>
<keyword evidence="6" id="KW-1015">Disulfide bond</keyword>
<name>A0A8X7VUW4_BRACI</name>
<keyword evidence="5 9" id="KW-0732">Signal</keyword>
<evidence type="ECO:0000313" key="11">
    <source>
        <dbReference type="Proteomes" id="UP000886595"/>
    </source>
</evidence>
<proteinExistence type="inferred from homology"/>
<evidence type="ECO:0000256" key="8">
    <source>
        <dbReference type="SAM" id="MobiDB-lite"/>
    </source>
</evidence>
<evidence type="ECO:0000256" key="9">
    <source>
        <dbReference type="SAM" id="SignalP"/>
    </source>
</evidence>
<dbReference type="GO" id="GO:0005179">
    <property type="term" value="F:hormone activity"/>
    <property type="evidence" value="ECO:0007669"/>
    <property type="project" value="UniProtKB-KW"/>
</dbReference>
<dbReference type="GO" id="GO:0040008">
    <property type="term" value="P:regulation of growth"/>
    <property type="evidence" value="ECO:0007669"/>
    <property type="project" value="UniProtKB-ARBA"/>
</dbReference>
<keyword evidence="3" id="KW-0964">Secreted</keyword>